<sequence>MGITAQRVPSELERRVLYKLSEPVTTDEMPDPFTHVVVSLGSLGDTCAFPASASGAILDFFGFGFADGPNRWLTDGELDDYVEHCIQQHEKDGGAGTTDYESRSNA</sequence>
<keyword evidence="2" id="KW-1185">Reference proteome</keyword>
<comment type="caution">
    <text evidence="1">The sequence shown here is derived from an EMBL/GenBank/DDBJ whole genome shotgun (WGS) entry which is preliminary data.</text>
</comment>
<dbReference type="Proteomes" id="UP001318300">
    <property type="component" value="Unassembled WGS sequence"/>
</dbReference>
<gene>
    <name evidence="1" type="ORF">E9228_002940</name>
</gene>
<proteinExistence type="predicted"/>
<reference evidence="1 2" key="1">
    <citation type="submission" date="2020-03" db="EMBL/GenBank/DDBJ databases">
        <title>Above-ground endophytic microbial communities from plants in different locations in the United States.</title>
        <authorList>
            <person name="Frank C."/>
        </authorList>
    </citation>
    <scope>NUCLEOTIDE SEQUENCE [LARGE SCALE GENOMIC DNA]</scope>
    <source>
        <strain evidence="1 2">WW7</strain>
    </source>
</reference>
<organism evidence="1 2">
    <name type="scientific">Curtobacterium salicis</name>
    <dbReference type="NCBI Taxonomy" id="1779862"/>
    <lineage>
        <taxon>Bacteria</taxon>
        <taxon>Bacillati</taxon>
        <taxon>Actinomycetota</taxon>
        <taxon>Actinomycetes</taxon>
        <taxon>Micrococcales</taxon>
        <taxon>Microbacteriaceae</taxon>
        <taxon>Curtobacterium</taxon>
    </lineage>
</organism>
<protein>
    <submittedName>
        <fullName evidence="1">Uncharacterized protein</fullName>
    </submittedName>
</protein>
<evidence type="ECO:0000313" key="2">
    <source>
        <dbReference type="Proteomes" id="UP001318300"/>
    </source>
</evidence>
<name>A0ABX0TB26_9MICO</name>
<evidence type="ECO:0000313" key="1">
    <source>
        <dbReference type="EMBL" id="NII42282.1"/>
    </source>
</evidence>
<accession>A0ABX0TB26</accession>
<dbReference type="RefSeq" id="WP_166781257.1">
    <property type="nucleotide sequence ID" value="NZ_JAAOYO010000004.1"/>
</dbReference>
<dbReference type="EMBL" id="JAAOYO010000004">
    <property type="protein sequence ID" value="NII42282.1"/>
    <property type="molecule type" value="Genomic_DNA"/>
</dbReference>